<dbReference type="Gene3D" id="1.10.3170.10">
    <property type="entry name" value="Recbcd, chain B, domain 2"/>
    <property type="match status" value="1"/>
</dbReference>
<sequence>MFKVYSSSAGSGKTYTLTKEYLKLALHSNSDTYFRNILAVTFTNAAANEMKDRILLMLRVFANSMDSTEPPHPMMRDVVTELYPDTENDAELFEGARQLIAGRAQLVFRQILHRYSDFSVMTIDKFTQRLISSFTDELGIPFVFETQLDSDLLDEAVDRLLARIGQEGEEVLTDIVEKYYRENAEEGKSWGALPMQIRETSGTLLSEQSYMQLKRVEDLKMEDWITIRNQMRAFVKEREAFLSKQSRNALELIQSTFLTEKDFHQSGRGIYGYFRDRADEKKLWAEPNSYVYKTIGEGVWYGAKTPVLIKDEIEKIRTDLENYFHEIENIRLTETEKVTLYSQLDRHIYNLSLLGEIRKEFDALLRQNNQIHISDFNRKIVEIVAREPVPFIFERLGEKYNHILVDEFQDTSKLQFANLLPLIENALADGYFNLIVGDAKQSIYRFRGGDMDLILHLAQSQVMELAAVLGNSSYNSERLLSIDHYLQVNHLKVNRRSQREVTEFNNRFFSFIAKTLGDEYPLIAQVYDQNFQQEIPDNVPTGGHVEIEFVEMSEEADDVSGEEIAADGIVRRSLELISELRGNGYHWRDIAILCRKKREATALANALKEAGFPLISDDALSLGYSRSVHFIVSFMKVLLSSDHRLARYEAAYLFHHVIRRENPAANEYEQIRILCEERGLDTFLEYFKKWNINLTSFRMRQLSVFELSEQLMQRFGMFDNHFENEYLFRFLDVVLEFGNRKSNHLGDFLTYWETAKNKLSITIPEETDAIRITTIHKSKGLEYPVVIVPYAQWKVTPNAKLDRLWLDLDDVDYEELSLRDQPSYSNKKLRSSMVSVVKDLENTLVGDQYQDEKTRTLVENLNLLYVAFTRPVQRLYILAKRERRWESGQQVSNWLKDYLAQQDFIPAWDDQVSKYIISHGTGTLRHAHVKSDAKPFVIREILSNDRTESLRLRRMAERIFDVQTFEPRHDRLQKMRYLLTRLKTISDLPEALEKLVIEGIFTKKETAEIAALATSLLNDPSLQTLYQDENRIQINKELLIPGGKLLHIDRVVQRENGEFIFMSFVGGNSTDEPRRHLKRLIRAYTGTGKKSTGVMITLEDEMVEWVEA</sequence>
<organism evidence="12 13">
    <name type="scientific">Dyadobacter pollutisoli</name>
    <dbReference type="NCBI Taxonomy" id="2910158"/>
    <lineage>
        <taxon>Bacteria</taxon>
        <taxon>Pseudomonadati</taxon>
        <taxon>Bacteroidota</taxon>
        <taxon>Cytophagia</taxon>
        <taxon>Cytophagales</taxon>
        <taxon>Spirosomataceae</taxon>
        <taxon>Dyadobacter</taxon>
    </lineage>
</organism>
<dbReference type="InterPro" id="IPR014016">
    <property type="entry name" value="UvrD-like_ATP-bd"/>
</dbReference>
<evidence type="ECO:0000256" key="7">
    <source>
        <dbReference type="ARBA" id="ARBA00034808"/>
    </source>
</evidence>
<dbReference type="EC" id="5.6.2.4" evidence="7"/>
<dbReference type="AlphaFoldDB" id="A0A9E8SP43"/>
<dbReference type="PANTHER" id="PTHR11070:SF67">
    <property type="entry name" value="DNA 3'-5' HELICASE"/>
    <property type="match status" value="1"/>
</dbReference>
<dbReference type="RefSeq" id="WP_244819709.1">
    <property type="nucleotide sequence ID" value="NZ_CP112998.1"/>
</dbReference>
<dbReference type="PROSITE" id="PS51217">
    <property type="entry name" value="UVRD_HELICASE_CTER"/>
    <property type="match status" value="1"/>
</dbReference>
<keyword evidence="3 9" id="KW-0347">Helicase</keyword>
<dbReference type="EMBL" id="CP112998">
    <property type="protein sequence ID" value="WAC14341.1"/>
    <property type="molecule type" value="Genomic_DNA"/>
</dbReference>
<evidence type="ECO:0000256" key="1">
    <source>
        <dbReference type="ARBA" id="ARBA00022741"/>
    </source>
</evidence>
<evidence type="ECO:0000256" key="4">
    <source>
        <dbReference type="ARBA" id="ARBA00022840"/>
    </source>
</evidence>
<proteinExistence type="predicted"/>
<comment type="catalytic activity">
    <reaction evidence="6">
        <text>Couples ATP hydrolysis with the unwinding of duplex DNA by translocating in the 3'-5' direction.</text>
        <dbReference type="EC" id="5.6.2.4"/>
    </reaction>
</comment>
<keyword evidence="4 9" id="KW-0067">ATP-binding</keyword>
<feature type="domain" description="UvrD-like helicase ATP-binding" evidence="10">
    <location>
        <begin position="1"/>
        <end position="498"/>
    </location>
</feature>
<evidence type="ECO:0000256" key="9">
    <source>
        <dbReference type="PROSITE-ProRule" id="PRU00560"/>
    </source>
</evidence>
<feature type="binding site" evidence="9">
    <location>
        <begin position="7"/>
        <end position="14"/>
    </location>
    <ligand>
        <name>ATP</name>
        <dbReference type="ChEBI" id="CHEBI:30616"/>
    </ligand>
</feature>
<keyword evidence="5" id="KW-0413">Isomerase</keyword>
<dbReference type="Gene3D" id="3.40.50.300">
    <property type="entry name" value="P-loop containing nucleotide triphosphate hydrolases"/>
    <property type="match status" value="3"/>
</dbReference>
<keyword evidence="1 9" id="KW-0547">Nucleotide-binding</keyword>
<evidence type="ECO:0000256" key="2">
    <source>
        <dbReference type="ARBA" id="ARBA00022801"/>
    </source>
</evidence>
<evidence type="ECO:0000256" key="3">
    <source>
        <dbReference type="ARBA" id="ARBA00022806"/>
    </source>
</evidence>
<accession>A0A9E8SP43</accession>
<evidence type="ECO:0000256" key="8">
    <source>
        <dbReference type="ARBA" id="ARBA00048988"/>
    </source>
</evidence>
<dbReference type="GO" id="GO:0016787">
    <property type="term" value="F:hydrolase activity"/>
    <property type="evidence" value="ECO:0007669"/>
    <property type="project" value="UniProtKB-UniRule"/>
</dbReference>
<dbReference type="PROSITE" id="PS51198">
    <property type="entry name" value="UVRD_HELICASE_ATP_BIND"/>
    <property type="match status" value="1"/>
</dbReference>
<evidence type="ECO:0000259" key="11">
    <source>
        <dbReference type="PROSITE" id="PS51217"/>
    </source>
</evidence>
<keyword evidence="13" id="KW-1185">Reference proteome</keyword>
<gene>
    <name evidence="12" type="ORF">ON006_10375</name>
</gene>
<evidence type="ECO:0000256" key="6">
    <source>
        <dbReference type="ARBA" id="ARBA00034617"/>
    </source>
</evidence>
<dbReference type="SUPFAM" id="SSF52540">
    <property type="entry name" value="P-loop containing nucleoside triphosphate hydrolases"/>
    <property type="match status" value="1"/>
</dbReference>
<evidence type="ECO:0000313" key="12">
    <source>
        <dbReference type="EMBL" id="WAC14341.1"/>
    </source>
</evidence>
<dbReference type="GO" id="GO:0005829">
    <property type="term" value="C:cytosol"/>
    <property type="evidence" value="ECO:0007669"/>
    <property type="project" value="TreeGrafter"/>
</dbReference>
<dbReference type="PANTHER" id="PTHR11070">
    <property type="entry name" value="UVRD / RECB / PCRA DNA HELICASE FAMILY MEMBER"/>
    <property type="match status" value="1"/>
</dbReference>
<feature type="domain" description="UvrD-like helicase C-terminal" evidence="11">
    <location>
        <begin position="513"/>
        <end position="780"/>
    </location>
</feature>
<evidence type="ECO:0000313" key="13">
    <source>
        <dbReference type="Proteomes" id="UP001164653"/>
    </source>
</evidence>
<keyword evidence="2 9" id="KW-0378">Hydrolase</keyword>
<evidence type="ECO:0000259" key="10">
    <source>
        <dbReference type="PROSITE" id="PS51198"/>
    </source>
</evidence>
<dbReference type="InterPro" id="IPR014017">
    <property type="entry name" value="DNA_helicase_UvrD-like_C"/>
</dbReference>
<dbReference type="KEGG" id="dpf:ON006_10375"/>
<dbReference type="GO" id="GO:0005524">
    <property type="term" value="F:ATP binding"/>
    <property type="evidence" value="ECO:0007669"/>
    <property type="project" value="UniProtKB-UniRule"/>
</dbReference>
<name>A0A9E8SP43_9BACT</name>
<protein>
    <recommendedName>
        <fullName evidence="7">DNA 3'-5' helicase</fullName>
        <ecNumber evidence="7">5.6.2.4</ecNumber>
    </recommendedName>
</protein>
<dbReference type="GO" id="GO:0043138">
    <property type="term" value="F:3'-5' DNA helicase activity"/>
    <property type="evidence" value="ECO:0007669"/>
    <property type="project" value="UniProtKB-EC"/>
</dbReference>
<dbReference type="InterPro" id="IPR027417">
    <property type="entry name" value="P-loop_NTPase"/>
</dbReference>
<dbReference type="Pfam" id="PF13361">
    <property type="entry name" value="UvrD_C"/>
    <property type="match status" value="1"/>
</dbReference>
<dbReference type="Proteomes" id="UP001164653">
    <property type="component" value="Chromosome"/>
</dbReference>
<dbReference type="GO" id="GO:0003677">
    <property type="term" value="F:DNA binding"/>
    <property type="evidence" value="ECO:0007669"/>
    <property type="project" value="InterPro"/>
</dbReference>
<comment type="catalytic activity">
    <reaction evidence="8">
        <text>ATP + H2O = ADP + phosphate + H(+)</text>
        <dbReference type="Rhea" id="RHEA:13065"/>
        <dbReference type="ChEBI" id="CHEBI:15377"/>
        <dbReference type="ChEBI" id="CHEBI:15378"/>
        <dbReference type="ChEBI" id="CHEBI:30616"/>
        <dbReference type="ChEBI" id="CHEBI:43474"/>
        <dbReference type="ChEBI" id="CHEBI:456216"/>
        <dbReference type="EC" id="5.6.2.4"/>
    </reaction>
</comment>
<dbReference type="Pfam" id="PF00580">
    <property type="entry name" value="UvrD-helicase"/>
    <property type="match status" value="1"/>
</dbReference>
<dbReference type="GO" id="GO:0000725">
    <property type="term" value="P:recombinational repair"/>
    <property type="evidence" value="ECO:0007669"/>
    <property type="project" value="TreeGrafter"/>
</dbReference>
<evidence type="ECO:0000256" key="5">
    <source>
        <dbReference type="ARBA" id="ARBA00023235"/>
    </source>
</evidence>
<reference evidence="12" key="1">
    <citation type="submission" date="2022-11" db="EMBL/GenBank/DDBJ databases">
        <title>Dyadobacter pollutisoli sp. nov., isolated from plastic dumped soil.</title>
        <authorList>
            <person name="Kim J.M."/>
            <person name="Kim K.R."/>
            <person name="Lee J.K."/>
            <person name="Hao L."/>
            <person name="Jeon C.O."/>
        </authorList>
    </citation>
    <scope>NUCLEOTIDE SEQUENCE</scope>
    <source>
        <strain evidence="12">U1</strain>
    </source>
</reference>
<dbReference type="InterPro" id="IPR000212">
    <property type="entry name" value="DNA_helicase_UvrD/REP"/>
</dbReference>